<dbReference type="AlphaFoldDB" id="A0A1E8E529"/>
<accession>A0A1E8E529</accession>
<dbReference type="Proteomes" id="UP000186931">
    <property type="component" value="Unassembled WGS sequence"/>
</dbReference>
<organism evidence="1 2">
    <name type="scientific">Acinetobacter towneri</name>
    <dbReference type="NCBI Taxonomy" id="202956"/>
    <lineage>
        <taxon>Bacteria</taxon>
        <taxon>Pseudomonadati</taxon>
        <taxon>Pseudomonadota</taxon>
        <taxon>Gammaproteobacteria</taxon>
        <taxon>Moraxellales</taxon>
        <taxon>Moraxellaceae</taxon>
        <taxon>Acinetobacter</taxon>
    </lineage>
</organism>
<sequence>MIFEIINPSDKCTLETSDHEVAAVTCCLIGTGKYALQGIDTDLEVPLFIFGDHDEWFTEKFNRDLDQSIEFIKANKLDELIVCLNGVLIGGAESRASFNKGMDLIDDPIKKEEWRQHWLDERRTSLNNICARAWHYAESLQQLKNRALELVDSLGLEQAKEIIYNTPDKTATHYIIDTGCHYHSLEFHSFWSSELNDWDDSDFTSLEELKKHFKTVIDLSELKDLIRIYEGIKGVDHD</sequence>
<dbReference type="EMBL" id="MKQS01000001">
    <property type="protein sequence ID" value="OFE44659.1"/>
    <property type="molecule type" value="Genomic_DNA"/>
</dbReference>
<comment type="caution">
    <text evidence="1">The sequence shown here is derived from an EMBL/GenBank/DDBJ whole genome shotgun (WGS) entry which is preliminary data.</text>
</comment>
<proteinExistence type="predicted"/>
<reference evidence="1 2" key="1">
    <citation type="submission" date="2016-10" db="EMBL/GenBank/DDBJ databases">
        <title>Genome of airborne Acinetobacter sp. 5-2Ac02 in the hospital environment: Species near to Acinetobacter towneri.</title>
        <authorList>
            <person name="Barbosa B."/>
            <person name="Fernandez-Garcia L."/>
            <person name="Gato E."/>
            <person name="Leao R."/>
            <person name="Albano R."/>
            <person name="Fernandez B."/>
            <person name="Fernandez-Cuenca F."/>
            <person name="Marques E."/>
            <person name="Tomas M."/>
        </authorList>
    </citation>
    <scope>NUCLEOTIDE SEQUENCE [LARGE SCALE GENOMIC DNA]</scope>
    <source>
        <strain evidence="1 2">5-2Ac02</strain>
    </source>
</reference>
<gene>
    <name evidence="1" type="ORF">BJN41_00590</name>
</gene>
<dbReference type="STRING" id="202956.BJN41_00590"/>
<evidence type="ECO:0000313" key="2">
    <source>
        <dbReference type="Proteomes" id="UP000186931"/>
    </source>
</evidence>
<dbReference type="RefSeq" id="WP_070152205.1">
    <property type="nucleotide sequence ID" value="NZ_MKQS01000001.1"/>
</dbReference>
<name>A0A1E8E529_9GAMM</name>
<evidence type="ECO:0000313" key="1">
    <source>
        <dbReference type="EMBL" id="OFE44659.1"/>
    </source>
</evidence>
<protein>
    <submittedName>
        <fullName evidence="1">Uncharacterized protein</fullName>
    </submittedName>
</protein>